<dbReference type="PROSITE" id="PS51257">
    <property type="entry name" value="PROKAR_LIPOPROTEIN"/>
    <property type="match status" value="1"/>
</dbReference>
<sequence length="208" mass="22244">MEAIPRRLIPVVVLVVASAQLVVGCREPIVGTSSVYDAQSGSAVFFGGAACQGENGSTAAATATASNFVCLVPCNGKDIEYVDAGGATKDSSFVPLPTAFQCCALMLPLKQCSVWEESLLTPALSFTDTVCPHIPGSLPFPLQTTLPFDQATHVLSQTVSSMSLVVYHLQVGRMLRLPSFLIPWLLRLLKLILLVFRLFARRGTRGFA</sequence>
<feature type="chain" id="PRO_5012643800" evidence="2">
    <location>
        <begin position="25"/>
        <end position="208"/>
    </location>
</feature>
<evidence type="ECO:0000313" key="4">
    <source>
        <dbReference type="Proteomes" id="UP000193642"/>
    </source>
</evidence>
<accession>A0A1Y2BTW8</accession>
<comment type="caution">
    <text evidence="3">The sequence shown here is derived from an EMBL/GenBank/DDBJ whole genome shotgun (WGS) entry which is preliminary data.</text>
</comment>
<keyword evidence="1" id="KW-0812">Transmembrane</keyword>
<protein>
    <submittedName>
        <fullName evidence="3">Uncharacterized protein</fullName>
    </submittedName>
</protein>
<keyword evidence="2" id="KW-0732">Signal</keyword>
<feature type="signal peptide" evidence="2">
    <location>
        <begin position="1"/>
        <end position="24"/>
    </location>
</feature>
<organism evidence="3 4">
    <name type="scientific">Rhizoclosmatium globosum</name>
    <dbReference type="NCBI Taxonomy" id="329046"/>
    <lineage>
        <taxon>Eukaryota</taxon>
        <taxon>Fungi</taxon>
        <taxon>Fungi incertae sedis</taxon>
        <taxon>Chytridiomycota</taxon>
        <taxon>Chytridiomycota incertae sedis</taxon>
        <taxon>Chytridiomycetes</taxon>
        <taxon>Chytridiales</taxon>
        <taxon>Chytriomycetaceae</taxon>
        <taxon>Rhizoclosmatium</taxon>
    </lineage>
</organism>
<dbReference type="Proteomes" id="UP000193642">
    <property type="component" value="Unassembled WGS sequence"/>
</dbReference>
<name>A0A1Y2BTW8_9FUNG</name>
<proteinExistence type="predicted"/>
<keyword evidence="1" id="KW-1133">Transmembrane helix</keyword>
<keyword evidence="1" id="KW-0472">Membrane</keyword>
<dbReference type="AlphaFoldDB" id="A0A1Y2BTW8"/>
<gene>
    <name evidence="3" type="ORF">BCR33DRAFT_446644</name>
</gene>
<evidence type="ECO:0000256" key="2">
    <source>
        <dbReference type="SAM" id="SignalP"/>
    </source>
</evidence>
<reference evidence="3 4" key="1">
    <citation type="submission" date="2016-07" db="EMBL/GenBank/DDBJ databases">
        <title>Pervasive Adenine N6-methylation of Active Genes in Fungi.</title>
        <authorList>
            <consortium name="DOE Joint Genome Institute"/>
            <person name="Mondo S.J."/>
            <person name="Dannebaum R.O."/>
            <person name="Kuo R.C."/>
            <person name="Labutti K."/>
            <person name="Haridas S."/>
            <person name="Kuo A."/>
            <person name="Salamov A."/>
            <person name="Ahrendt S.R."/>
            <person name="Lipzen A."/>
            <person name="Sullivan W."/>
            <person name="Andreopoulos W.B."/>
            <person name="Clum A."/>
            <person name="Lindquist E."/>
            <person name="Daum C."/>
            <person name="Ramamoorthy G.K."/>
            <person name="Gryganskyi A."/>
            <person name="Culley D."/>
            <person name="Magnuson J.K."/>
            <person name="James T.Y."/>
            <person name="O'Malley M.A."/>
            <person name="Stajich J.E."/>
            <person name="Spatafora J.W."/>
            <person name="Visel A."/>
            <person name="Grigoriev I.V."/>
        </authorList>
    </citation>
    <scope>NUCLEOTIDE SEQUENCE [LARGE SCALE GENOMIC DNA]</scope>
    <source>
        <strain evidence="3 4">JEL800</strain>
    </source>
</reference>
<evidence type="ECO:0000256" key="1">
    <source>
        <dbReference type="SAM" id="Phobius"/>
    </source>
</evidence>
<feature type="transmembrane region" description="Helical" evidence="1">
    <location>
        <begin position="180"/>
        <end position="200"/>
    </location>
</feature>
<evidence type="ECO:0000313" key="3">
    <source>
        <dbReference type="EMBL" id="ORY37565.1"/>
    </source>
</evidence>
<keyword evidence="4" id="KW-1185">Reference proteome</keyword>
<dbReference type="EMBL" id="MCGO01000049">
    <property type="protein sequence ID" value="ORY37565.1"/>
    <property type="molecule type" value="Genomic_DNA"/>
</dbReference>